<keyword evidence="3" id="KW-1185">Reference proteome</keyword>
<feature type="transmembrane region" description="Helical" evidence="1">
    <location>
        <begin position="121"/>
        <end position="144"/>
    </location>
</feature>
<dbReference type="EMBL" id="CP060028">
    <property type="protein sequence ID" value="QND79600.1"/>
    <property type="molecule type" value="Genomic_DNA"/>
</dbReference>
<gene>
    <name evidence="2" type="ORF">H4W19_14805</name>
</gene>
<keyword evidence="1" id="KW-0812">Transmembrane</keyword>
<organism evidence="2 3">
    <name type="scientific">Pseudoxanthomonas mexicana</name>
    <dbReference type="NCBI Taxonomy" id="128785"/>
    <lineage>
        <taxon>Bacteria</taxon>
        <taxon>Pseudomonadati</taxon>
        <taxon>Pseudomonadota</taxon>
        <taxon>Gammaproteobacteria</taxon>
        <taxon>Lysobacterales</taxon>
        <taxon>Lysobacteraceae</taxon>
        <taxon>Pseudoxanthomonas</taxon>
    </lineage>
</organism>
<evidence type="ECO:0000313" key="3">
    <source>
        <dbReference type="Proteomes" id="UP000515506"/>
    </source>
</evidence>
<dbReference type="Proteomes" id="UP000515506">
    <property type="component" value="Chromosome"/>
</dbReference>
<keyword evidence="1" id="KW-0472">Membrane</keyword>
<sequence>MDDRSPHSAGAKIVAFPAVAKPDRVDGQSGHIDAMQEVLVAIDTAIKEAEWSPDHQDQLAICDEQAFRRRFGFVVNRLQREQIIALKHEADLIDKEIKILRSSGSLVFQNGKLSVMAPTLIAVWGYIQIVMLLLMMVLSILAAVSAHEMSWTSVAGIVILNVILLFGMKVSNDVFIWPQRIRKRVQERQRGDRR</sequence>
<evidence type="ECO:0000313" key="2">
    <source>
        <dbReference type="EMBL" id="QND79600.1"/>
    </source>
</evidence>
<reference evidence="2 3" key="1">
    <citation type="submission" date="2020-08" db="EMBL/GenBank/DDBJ databases">
        <title>Streptomycin resistant and MDR strain, P. mexicana.</title>
        <authorList>
            <person name="Ganesh-kumar S."/>
            <person name="Zhe T."/>
            <person name="Yu Z."/>
            <person name="Min Y."/>
        </authorList>
    </citation>
    <scope>NUCLEOTIDE SEQUENCE [LARGE SCALE GENOMIC DNA]</scope>
    <source>
        <strain evidence="2 3">GTZY</strain>
    </source>
</reference>
<protein>
    <recommendedName>
        <fullName evidence="4">Phage holin family protein</fullName>
    </recommendedName>
</protein>
<evidence type="ECO:0000256" key="1">
    <source>
        <dbReference type="SAM" id="Phobius"/>
    </source>
</evidence>
<name>A0ABX6R8J9_PSEMX</name>
<feature type="transmembrane region" description="Helical" evidence="1">
    <location>
        <begin position="150"/>
        <end position="170"/>
    </location>
</feature>
<keyword evidence="1" id="KW-1133">Transmembrane helix</keyword>
<dbReference type="RefSeq" id="WP_185894928.1">
    <property type="nucleotide sequence ID" value="NZ_CP060028.1"/>
</dbReference>
<accession>A0ABX6R8J9</accession>
<evidence type="ECO:0008006" key="4">
    <source>
        <dbReference type="Google" id="ProtNLM"/>
    </source>
</evidence>
<proteinExistence type="predicted"/>